<protein>
    <submittedName>
        <fullName evidence="3">Uncharacterized protein</fullName>
    </submittedName>
</protein>
<reference evidence="3 4" key="1">
    <citation type="submission" date="2024-02" db="EMBL/GenBank/DDBJ databases">
        <title>Chromosome-scale genome assembly of the rough periwinkle Littorina saxatilis.</title>
        <authorList>
            <person name="De Jode A."/>
            <person name="Faria R."/>
            <person name="Formenti G."/>
            <person name="Sims Y."/>
            <person name="Smith T.P."/>
            <person name="Tracey A."/>
            <person name="Wood J.M.D."/>
            <person name="Zagrodzka Z.B."/>
            <person name="Johannesson K."/>
            <person name="Butlin R.K."/>
            <person name="Leder E.H."/>
        </authorList>
    </citation>
    <scope>NUCLEOTIDE SEQUENCE [LARGE SCALE GENOMIC DNA]</scope>
    <source>
        <strain evidence="3">Snail1</strain>
        <tissue evidence="3">Muscle</tissue>
    </source>
</reference>
<dbReference type="InterPro" id="IPR036259">
    <property type="entry name" value="MFS_trans_sf"/>
</dbReference>
<feature type="region of interest" description="Disordered" evidence="1">
    <location>
        <begin position="311"/>
        <end position="408"/>
    </location>
</feature>
<feature type="transmembrane region" description="Helical" evidence="2">
    <location>
        <begin position="594"/>
        <end position="612"/>
    </location>
</feature>
<dbReference type="SUPFAM" id="SSF103473">
    <property type="entry name" value="MFS general substrate transporter"/>
    <property type="match status" value="1"/>
</dbReference>
<evidence type="ECO:0000313" key="3">
    <source>
        <dbReference type="EMBL" id="KAK7087644.1"/>
    </source>
</evidence>
<keyword evidence="2" id="KW-0472">Membrane</keyword>
<organism evidence="3 4">
    <name type="scientific">Littorina saxatilis</name>
    <dbReference type="NCBI Taxonomy" id="31220"/>
    <lineage>
        <taxon>Eukaryota</taxon>
        <taxon>Metazoa</taxon>
        <taxon>Spiralia</taxon>
        <taxon>Lophotrochozoa</taxon>
        <taxon>Mollusca</taxon>
        <taxon>Gastropoda</taxon>
        <taxon>Caenogastropoda</taxon>
        <taxon>Littorinimorpha</taxon>
        <taxon>Littorinoidea</taxon>
        <taxon>Littorinidae</taxon>
        <taxon>Littorina</taxon>
    </lineage>
</organism>
<dbReference type="InterPro" id="IPR050327">
    <property type="entry name" value="Proton-linked_MCT"/>
</dbReference>
<dbReference type="Pfam" id="PF07690">
    <property type="entry name" value="MFS_1"/>
    <property type="match status" value="1"/>
</dbReference>
<evidence type="ECO:0000256" key="2">
    <source>
        <dbReference type="SAM" id="Phobius"/>
    </source>
</evidence>
<feature type="transmembrane region" description="Helical" evidence="2">
    <location>
        <begin position="563"/>
        <end position="582"/>
    </location>
</feature>
<sequence>MECANGTEHSRILGGPGLIPPADKPEDECSIMNKEETQFMNGDDVPNLESKPDVTHVEKQDGVPRDGGWGWVVVFGTFFNYVLLSGYIKSSGLFFVELLQKFHAPATQTTLLFAVRAATYSIAGFYVMNVCLDRFGARKLILIGGSLMSLSAILSSLANELASLICLQSILLAMGHAMLISPGQVLVGQYFDKRRSLALSISELGVSIGNFVIPPLISFLLQQYALSGTLLLYGGICLNSLPAAILHRPTSYFAKRHLRQLRHRREDEERDVEGSRCENGHRAERFSDVRKGSASADDDLESLSDVVIRVHPSRSDHDASKHEENGINLTKTTKSGHNASERNPKAACESNGVKGHYEVKYSQADSNDESLTPTPSTDLIQKDRNPSVEETAAGTDDKKRGGKSKQRCSSGRSLVKRVIDCPKAFILLIDLSLFRSPVFCLFMLYVTVSNIVSVPVDYLPALVGQNDVTESQAAQLLSIIGGLDLLCRVACCGVTYSGMLSASTLTLVSYVILAIVMQFVGFMTSFEHFVALAVVQGLMGSVGQCLFPVLVIEFVGVERMAKCIGFSQLVAGASMAGIYPLLGYIRDITGSYTAVYHVIGAGMLLSAIFLAFERPIRRLETKQQQRYNQSVTVEDQDTYHIQQ</sequence>
<feature type="transmembrane region" description="Helical" evidence="2">
    <location>
        <begin position="69"/>
        <end position="88"/>
    </location>
</feature>
<keyword evidence="2" id="KW-0812">Transmembrane</keyword>
<feature type="compositionally biased region" description="Polar residues" evidence="1">
    <location>
        <begin position="363"/>
        <end position="379"/>
    </location>
</feature>
<dbReference type="GO" id="GO:0008028">
    <property type="term" value="F:monocarboxylic acid transmembrane transporter activity"/>
    <property type="evidence" value="ECO:0007669"/>
    <property type="project" value="TreeGrafter"/>
</dbReference>
<evidence type="ECO:0000313" key="4">
    <source>
        <dbReference type="Proteomes" id="UP001374579"/>
    </source>
</evidence>
<dbReference type="Proteomes" id="UP001374579">
    <property type="component" value="Unassembled WGS sequence"/>
</dbReference>
<keyword evidence="2" id="KW-1133">Transmembrane helix</keyword>
<feature type="transmembrane region" description="Helical" evidence="2">
    <location>
        <begin position="223"/>
        <end position="246"/>
    </location>
</feature>
<name>A0AAN9AIW4_9CAEN</name>
<accession>A0AAN9AIW4</accession>
<dbReference type="EMBL" id="JBAMIC010004070">
    <property type="protein sequence ID" value="KAK7087644.1"/>
    <property type="molecule type" value="Genomic_DNA"/>
</dbReference>
<gene>
    <name evidence="3" type="ORF">V1264_021665</name>
</gene>
<dbReference type="PANTHER" id="PTHR11360:SF306">
    <property type="entry name" value="RE01051P"/>
    <property type="match status" value="1"/>
</dbReference>
<feature type="transmembrane region" description="Helical" evidence="2">
    <location>
        <begin position="170"/>
        <end position="190"/>
    </location>
</feature>
<dbReference type="PANTHER" id="PTHR11360">
    <property type="entry name" value="MONOCARBOXYLATE TRANSPORTER"/>
    <property type="match status" value="1"/>
</dbReference>
<feature type="region of interest" description="Disordered" evidence="1">
    <location>
        <begin position="1"/>
        <end position="27"/>
    </location>
</feature>
<feature type="transmembrane region" description="Helical" evidence="2">
    <location>
        <begin position="197"/>
        <end position="217"/>
    </location>
</feature>
<feature type="compositionally biased region" description="Polar residues" evidence="1">
    <location>
        <begin position="327"/>
        <end position="338"/>
    </location>
</feature>
<dbReference type="Gene3D" id="1.20.1250.20">
    <property type="entry name" value="MFS general substrate transporter like domains"/>
    <property type="match status" value="2"/>
</dbReference>
<feature type="compositionally biased region" description="Basic and acidic residues" evidence="1">
    <location>
        <begin position="313"/>
        <end position="325"/>
    </location>
</feature>
<keyword evidence="4" id="KW-1185">Reference proteome</keyword>
<feature type="transmembrane region" description="Helical" evidence="2">
    <location>
        <begin position="108"/>
        <end position="128"/>
    </location>
</feature>
<feature type="transmembrane region" description="Helical" evidence="2">
    <location>
        <begin position="504"/>
        <end position="523"/>
    </location>
</feature>
<proteinExistence type="predicted"/>
<feature type="transmembrane region" description="Helical" evidence="2">
    <location>
        <begin position="529"/>
        <end position="551"/>
    </location>
</feature>
<dbReference type="InterPro" id="IPR011701">
    <property type="entry name" value="MFS"/>
</dbReference>
<comment type="caution">
    <text evidence="3">The sequence shown here is derived from an EMBL/GenBank/DDBJ whole genome shotgun (WGS) entry which is preliminary data.</text>
</comment>
<evidence type="ECO:0000256" key="1">
    <source>
        <dbReference type="SAM" id="MobiDB-lite"/>
    </source>
</evidence>
<dbReference type="AlphaFoldDB" id="A0AAN9AIW4"/>
<feature type="transmembrane region" description="Helical" evidence="2">
    <location>
        <begin position="140"/>
        <end position="158"/>
    </location>
</feature>